<evidence type="ECO:0000313" key="3">
    <source>
        <dbReference type="EMBL" id="ODP27241.1"/>
    </source>
</evidence>
<name>A0A1E3L0V9_9BACL</name>
<feature type="domain" description="Right handed beta helix" evidence="2">
    <location>
        <begin position="293"/>
        <end position="451"/>
    </location>
</feature>
<evidence type="ECO:0000256" key="1">
    <source>
        <dbReference type="SAM" id="SignalP"/>
    </source>
</evidence>
<dbReference type="Pfam" id="PF13229">
    <property type="entry name" value="Beta_helix"/>
    <property type="match status" value="1"/>
</dbReference>
<dbReference type="RefSeq" id="WP_175425207.1">
    <property type="nucleotide sequence ID" value="NZ_MDER01000064.1"/>
</dbReference>
<keyword evidence="4" id="KW-1185">Reference proteome</keyword>
<dbReference type="SUPFAM" id="SSF51126">
    <property type="entry name" value="Pectin lyase-like"/>
    <property type="match status" value="1"/>
</dbReference>
<dbReference type="SMART" id="SM00710">
    <property type="entry name" value="PbH1"/>
    <property type="match status" value="7"/>
</dbReference>
<reference evidence="3 4" key="1">
    <citation type="submission" date="2016-08" db="EMBL/GenBank/DDBJ databases">
        <title>Genome sequencing of Paenibacillus sp. TI45-13ar, isolated from Korean traditional nuruk.</title>
        <authorList>
            <person name="Kim S.-J."/>
        </authorList>
    </citation>
    <scope>NUCLEOTIDE SEQUENCE [LARGE SCALE GENOMIC DNA]</scope>
    <source>
        <strain evidence="3 4">TI45-13ar</strain>
    </source>
</reference>
<dbReference type="EMBL" id="MDER01000064">
    <property type="protein sequence ID" value="ODP27241.1"/>
    <property type="molecule type" value="Genomic_DNA"/>
</dbReference>
<dbReference type="InterPro" id="IPR011050">
    <property type="entry name" value="Pectin_lyase_fold/virulence"/>
</dbReference>
<proteinExistence type="predicted"/>
<protein>
    <recommendedName>
        <fullName evidence="2">Right handed beta helix domain-containing protein</fullName>
    </recommendedName>
</protein>
<dbReference type="PATRIC" id="fig|1886670.3.peg.3423"/>
<dbReference type="STRING" id="1886670.PTI45_03366"/>
<dbReference type="Proteomes" id="UP000094578">
    <property type="component" value="Unassembled WGS sequence"/>
</dbReference>
<evidence type="ECO:0000313" key="4">
    <source>
        <dbReference type="Proteomes" id="UP000094578"/>
    </source>
</evidence>
<gene>
    <name evidence="3" type="ORF">PTI45_03366</name>
</gene>
<feature type="chain" id="PRO_5038828888" description="Right handed beta helix domain-containing protein" evidence="1">
    <location>
        <begin position="24"/>
        <end position="534"/>
    </location>
</feature>
<dbReference type="InterPro" id="IPR006626">
    <property type="entry name" value="PbH1"/>
</dbReference>
<dbReference type="InterPro" id="IPR039448">
    <property type="entry name" value="Beta_helix"/>
</dbReference>
<dbReference type="InterPro" id="IPR012334">
    <property type="entry name" value="Pectin_lyas_fold"/>
</dbReference>
<evidence type="ECO:0000259" key="2">
    <source>
        <dbReference type="Pfam" id="PF13229"/>
    </source>
</evidence>
<sequence length="534" mass="56885">MKKRQIGISILSVMLLGWSQIPAHVDAASTSYQASSDFATTQGQHNWHYQQGSGNTYSNLTYNTGASRWDLNQSYPWVSANAQHPGNTADAVRTWISPGTGTITISGSITKGSADGDGIQATIKKDNTTLWTQKITTTADQNPTGVTQIPVVKGTQIHFMINKVQSISFDHTLWNPTITYTTPDNPYLSIVDFGAIPNDSKDDYAAITKTITEAKKQGKEVYVPAGNFTLSQILKVDSVAIHGESQDSSILTSTDPNNGSIDLSGTSPALRKLTHTYQTTVERGNGANEKNSITVHGATNFTIDHVTVDKSSAAGMLIRGQANQGTITNNIVQDTGADGIHTTDGSYNITIANNKVNRTLDDMIAVVSYGDDKDSSGKLLPTHDVKILNNQVNGSTEARGISVVGGHDVLIEGNSIQNTYMAGILVATEAGDYNTQDVNQVTVNNNTLNSTATNLGGGHPSLLVTTGPGKIDNVTFNDNTISEAGKYVFGTLGSGTMGTINFNRNNIIGTGKSGLYIFKNGNVFVDGEKKVLTK</sequence>
<comment type="caution">
    <text evidence="3">The sequence shown here is derived from an EMBL/GenBank/DDBJ whole genome shotgun (WGS) entry which is preliminary data.</text>
</comment>
<feature type="signal peptide" evidence="1">
    <location>
        <begin position="1"/>
        <end position="23"/>
    </location>
</feature>
<organism evidence="3 4">
    <name type="scientific">Paenibacillus nuruki</name>
    <dbReference type="NCBI Taxonomy" id="1886670"/>
    <lineage>
        <taxon>Bacteria</taxon>
        <taxon>Bacillati</taxon>
        <taxon>Bacillota</taxon>
        <taxon>Bacilli</taxon>
        <taxon>Bacillales</taxon>
        <taxon>Paenibacillaceae</taxon>
        <taxon>Paenibacillus</taxon>
    </lineage>
</organism>
<accession>A0A1E3L0V9</accession>
<dbReference type="Gene3D" id="2.160.20.10">
    <property type="entry name" value="Single-stranded right-handed beta-helix, Pectin lyase-like"/>
    <property type="match status" value="1"/>
</dbReference>
<keyword evidence="1" id="KW-0732">Signal</keyword>
<dbReference type="AlphaFoldDB" id="A0A1E3L0V9"/>